<feature type="compositionally biased region" description="Basic and acidic residues" evidence="1">
    <location>
        <begin position="9"/>
        <end position="18"/>
    </location>
</feature>
<accession>A0A365HC98</accession>
<sequence length="107" mass="11799">MSSMMALHRRPEMADRPAPEPAPARRPPGRIATGDPEHIAVRLAAEFPFLDRHTISTCVRDTCNCLAHLGIAVSPDVIERLAREHLTTLASSPLLEDPVPFRDVREG</sequence>
<evidence type="ECO:0000313" key="3">
    <source>
        <dbReference type="Proteomes" id="UP000251891"/>
    </source>
</evidence>
<feature type="region of interest" description="Disordered" evidence="1">
    <location>
        <begin position="1"/>
        <end position="35"/>
    </location>
</feature>
<protein>
    <submittedName>
        <fullName evidence="2">Uncharacterized protein</fullName>
    </submittedName>
</protein>
<organism evidence="2 3">
    <name type="scientific">Actinomadura craniellae</name>
    <dbReference type="NCBI Taxonomy" id="2231787"/>
    <lineage>
        <taxon>Bacteria</taxon>
        <taxon>Bacillati</taxon>
        <taxon>Actinomycetota</taxon>
        <taxon>Actinomycetes</taxon>
        <taxon>Streptosporangiales</taxon>
        <taxon>Thermomonosporaceae</taxon>
        <taxon>Actinomadura</taxon>
    </lineage>
</organism>
<dbReference type="RefSeq" id="WP_111862679.1">
    <property type="nucleotide sequence ID" value="NZ_QLYX01000001.1"/>
</dbReference>
<dbReference type="Proteomes" id="UP000251891">
    <property type="component" value="Unassembled WGS sequence"/>
</dbReference>
<reference evidence="2 3" key="1">
    <citation type="submission" date="2018-06" db="EMBL/GenBank/DDBJ databases">
        <title>Actinomadura craniellae sp. nov. isolated from marine sponge Craniella sp.</title>
        <authorList>
            <person name="Li L."/>
            <person name="Xu Q.H."/>
            <person name="Lin H.W."/>
            <person name="Lu Y.H."/>
        </authorList>
    </citation>
    <scope>NUCLEOTIDE SEQUENCE [LARGE SCALE GENOMIC DNA]</scope>
    <source>
        <strain evidence="2 3">LHW63021</strain>
    </source>
</reference>
<name>A0A365HC98_9ACTN</name>
<comment type="caution">
    <text evidence="2">The sequence shown here is derived from an EMBL/GenBank/DDBJ whole genome shotgun (WGS) entry which is preliminary data.</text>
</comment>
<proteinExistence type="predicted"/>
<evidence type="ECO:0000256" key="1">
    <source>
        <dbReference type="SAM" id="MobiDB-lite"/>
    </source>
</evidence>
<dbReference type="OrthoDB" id="3483344at2"/>
<gene>
    <name evidence="2" type="ORF">DPM19_00095</name>
</gene>
<keyword evidence="3" id="KW-1185">Reference proteome</keyword>
<dbReference type="AlphaFoldDB" id="A0A365HC98"/>
<evidence type="ECO:0000313" key="2">
    <source>
        <dbReference type="EMBL" id="RAY16628.1"/>
    </source>
</evidence>
<dbReference type="EMBL" id="QLYX01000001">
    <property type="protein sequence ID" value="RAY16628.1"/>
    <property type="molecule type" value="Genomic_DNA"/>
</dbReference>